<feature type="compositionally biased region" description="Basic residues" evidence="1">
    <location>
        <begin position="71"/>
        <end position="80"/>
    </location>
</feature>
<dbReference type="SUPFAM" id="SSF50447">
    <property type="entry name" value="Translation proteins"/>
    <property type="match status" value="1"/>
</dbReference>
<feature type="region of interest" description="Disordered" evidence="1">
    <location>
        <begin position="50"/>
        <end position="80"/>
    </location>
</feature>
<dbReference type="Proteomes" id="UP001157017">
    <property type="component" value="Unassembled WGS sequence"/>
</dbReference>
<evidence type="ECO:0000313" key="2">
    <source>
        <dbReference type="EMBL" id="GMA87445.1"/>
    </source>
</evidence>
<proteinExistence type="predicted"/>
<name>A0ABQ6JKY1_9ACTN</name>
<dbReference type="EMBL" id="BSUZ01000001">
    <property type="protein sequence ID" value="GMA87445.1"/>
    <property type="molecule type" value="Genomic_DNA"/>
</dbReference>
<organism evidence="2 3">
    <name type="scientific">Angustibacter aerolatus</name>
    <dbReference type="NCBI Taxonomy" id="1162965"/>
    <lineage>
        <taxon>Bacteria</taxon>
        <taxon>Bacillati</taxon>
        <taxon>Actinomycetota</taxon>
        <taxon>Actinomycetes</taxon>
        <taxon>Kineosporiales</taxon>
        <taxon>Kineosporiaceae</taxon>
    </lineage>
</organism>
<evidence type="ECO:0008006" key="4">
    <source>
        <dbReference type="Google" id="ProtNLM"/>
    </source>
</evidence>
<reference evidence="3" key="1">
    <citation type="journal article" date="2019" name="Int. J. Syst. Evol. Microbiol.">
        <title>The Global Catalogue of Microorganisms (GCM) 10K type strain sequencing project: providing services to taxonomists for standard genome sequencing and annotation.</title>
        <authorList>
            <consortium name="The Broad Institute Genomics Platform"/>
            <consortium name="The Broad Institute Genome Sequencing Center for Infectious Disease"/>
            <person name="Wu L."/>
            <person name="Ma J."/>
        </authorList>
    </citation>
    <scope>NUCLEOTIDE SEQUENCE [LARGE SCALE GENOMIC DNA]</scope>
    <source>
        <strain evidence="3">NBRC 108730</strain>
    </source>
</reference>
<accession>A0ABQ6JKY1</accession>
<dbReference type="InterPro" id="IPR009000">
    <property type="entry name" value="Transl_B-barrel_sf"/>
</dbReference>
<dbReference type="Gene3D" id="2.40.30.10">
    <property type="entry name" value="Translation factors"/>
    <property type="match status" value="1"/>
</dbReference>
<gene>
    <name evidence="2" type="ORF">GCM10025868_26950</name>
</gene>
<protein>
    <recommendedName>
        <fullName evidence="4">Primosomal protein N' 3' DNA-binding domain-containing protein</fullName>
    </recommendedName>
</protein>
<evidence type="ECO:0000313" key="3">
    <source>
        <dbReference type="Proteomes" id="UP001157017"/>
    </source>
</evidence>
<comment type="caution">
    <text evidence="2">The sequence shown here is derived from an EMBL/GenBank/DDBJ whole genome shotgun (WGS) entry which is preliminary data.</text>
</comment>
<sequence length="80" mass="8478">MQVVLRPQQAVRDPALVDYRAYAGQVAEGVVRVGDEVVVLPSGRRTSVVGIDTADGEPDGGVRAALGRGAAGRRPRRRAR</sequence>
<keyword evidence="3" id="KW-1185">Reference proteome</keyword>
<evidence type="ECO:0000256" key="1">
    <source>
        <dbReference type="SAM" id="MobiDB-lite"/>
    </source>
</evidence>